<accession>A0A183DQ15</accession>
<evidence type="ECO:0000313" key="3">
    <source>
        <dbReference type="Proteomes" id="UP000271098"/>
    </source>
</evidence>
<feature type="transmembrane region" description="Helical" evidence="1">
    <location>
        <begin position="165"/>
        <end position="186"/>
    </location>
</feature>
<dbReference type="OrthoDB" id="5836871at2759"/>
<keyword evidence="1" id="KW-0812">Transmembrane</keyword>
<keyword evidence="1" id="KW-1133">Transmembrane helix</keyword>
<evidence type="ECO:0000256" key="1">
    <source>
        <dbReference type="SAM" id="Phobius"/>
    </source>
</evidence>
<proteinExistence type="predicted"/>
<keyword evidence="1" id="KW-0472">Membrane</keyword>
<gene>
    <name evidence="2" type="ORF">GPUH_LOCUS10806</name>
</gene>
<organism evidence="4">
    <name type="scientific">Gongylonema pulchrum</name>
    <dbReference type="NCBI Taxonomy" id="637853"/>
    <lineage>
        <taxon>Eukaryota</taxon>
        <taxon>Metazoa</taxon>
        <taxon>Ecdysozoa</taxon>
        <taxon>Nematoda</taxon>
        <taxon>Chromadorea</taxon>
        <taxon>Rhabditida</taxon>
        <taxon>Spirurina</taxon>
        <taxon>Spiruromorpha</taxon>
        <taxon>Spiruroidea</taxon>
        <taxon>Gongylonematidae</taxon>
        <taxon>Gongylonema</taxon>
    </lineage>
</organism>
<evidence type="ECO:0000313" key="2">
    <source>
        <dbReference type="EMBL" id="VDN17933.1"/>
    </source>
</evidence>
<dbReference type="Proteomes" id="UP000271098">
    <property type="component" value="Unassembled WGS sequence"/>
</dbReference>
<reference evidence="2 3" key="2">
    <citation type="submission" date="2018-11" db="EMBL/GenBank/DDBJ databases">
        <authorList>
            <consortium name="Pathogen Informatics"/>
        </authorList>
    </citation>
    <scope>NUCLEOTIDE SEQUENCE [LARGE SCALE GENOMIC DNA]</scope>
</reference>
<dbReference type="AlphaFoldDB" id="A0A183DQ15"/>
<name>A0A183DQ15_9BILA</name>
<evidence type="ECO:0000313" key="4">
    <source>
        <dbReference type="WBParaSite" id="GPUH_0001081901-mRNA-1"/>
    </source>
</evidence>
<dbReference type="EMBL" id="UYRT01078162">
    <property type="protein sequence ID" value="VDN17933.1"/>
    <property type="molecule type" value="Genomic_DNA"/>
</dbReference>
<reference evidence="4" key="1">
    <citation type="submission" date="2016-06" db="UniProtKB">
        <authorList>
            <consortium name="WormBaseParasite"/>
        </authorList>
    </citation>
    <scope>IDENTIFICATION</scope>
</reference>
<dbReference type="WBParaSite" id="GPUH_0001081901-mRNA-1">
    <property type="protein sequence ID" value="GPUH_0001081901-mRNA-1"/>
    <property type="gene ID" value="GPUH_0001081901"/>
</dbReference>
<keyword evidence="3" id="KW-1185">Reference proteome</keyword>
<sequence>MSSGGDRGVRSIRLQGVLEKLKEREFPWTLTSRKHSVNYCDLSYAFGKTGGQLLPCFHPLFSVYERFQATWVLRFYVLRHADTSDPDAFVLEQHEDDTFYSKVRKTLDLRRVVQVDTNITLKVGSQSWIIAIHYKSKRDKLKVSFGKGGFPSEFLRFLLAMQIPFFLRFRLITIIQTMTVALRYVFLFP</sequence>
<protein>
    <submittedName>
        <fullName evidence="2 4">Uncharacterized protein</fullName>
    </submittedName>
</protein>